<dbReference type="GO" id="GO:0003824">
    <property type="term" value="F:catalytic activity"/>
    <property type="evidence" value="ECO:0007669"/>
    <property type="project" value="InterPro"/>
</dbReference>
<dbReference type="Gene3D" id="3.40.50.1240">
    <property type="entry name" value="Phosphoglycerate mutase-like"/>
    <property type="match status" value="1"/>
</dbReference>
<name>A0A9W4TW92_9ASCO</name>
<evidence type="ECO:0000256" key="1">
    <source>
        <dbReference type="SAM" id="MobiDB-lite"/>
    </source>
</evidence>
<gene>
    <name evidence="2" type="ORF">CANVERA_P2823</name>
</gene>
<accession>A0A9W4TW92</accession>
<organism evidence="2 3">
    <name type="scientific">Candida verbasci</name>
    <dbReference type="NCBI Taxonomy" id="1227364"/>
    <lineage>
        <taxon>Eukaryota</taxon>
        <taxon>Fungi</taxon>
        <taxon>Dikarya</taxon>
        <taxon>Ascomycota</taxon>
        <taxon>Saccharomycotina</taxon>
        <taxon>Pichiomycetes</taxon>
        <taxon>Debaryomycetaceae</taxon>
        <taxon>Candida/Lodderomyces clade</taxon>
        <taxon>Candida</taxon>
    </lineage>
</organism>
<keyword evidence="3" id="KW-1185">Reference proteome</keyword>
<evidence type="ECO:0000313" key="2">
    <source>
        <dbReference type="EMBL" id="CAI5758309.1"/>
    </source>
</evidence>
<sequence>MGKPKYIFIIRHGESEGNCDKSVNRYVPNHLVPLTENGHQQSLKAGQVLADFLLQQKLPSQHQKNKRSICFYTSPYLRTRQTCHNIVEGIKQVPEVEYQIKEEPRMREQDFGNFQSSQEEMEKIWEERARYGHFFYRIANGEAASDVYDRVAGFNETLFRQFKDENFPNILVLVTHGVWSRVFLMKWFKWTYEEFESLQNVPHCEYIIMKKNDKTQKYHLKTKLKTWDDLEDDKEIDNEIIKEVNEETGEEYEVEDEEIQLIIQAQKQSIEDLKLKNKKIHQLYKTIHNNPDKNNKSNNNNNNNNDNNDSIETDKDKLVSRFRIDNQSVVNSVESFHAHYEQLKRESEHYHEHQHHEINK</sequence>
<dbReference type="InterPro" id="IPR001345">
    <property type="entry name" value="PG/BPGM_mutase_AS"/>
</dbReference>
<proteinExistence type="predicted"/>
<dbReference type="InterPro" id="IPR052765">
    <property type="entry name" value="PGM-Related"/>
</dbReference>
<dbReference type="Proteomes" id="UP001152885">
    <property type="component" value="Unassembled WGS sequence"/>
</dbReference>
<dbReference type="SUPFAM" id="SSF53254">
    <property type="entry name" value="Phosphoglycerate mutase-like"/>
    <property type="match status" value="1"/>
</dbReference>
<comment type="caution">
    <text evidence="2">The sequence shown here is derived from an EMBL/GenBank/DDBJ whole genome shotgun (WGS) entry which is preliminary data.</text>
</comment>
<protein>
    <submittedName>
        <fullName evidence="2">Uncharacterized protein</fullName>
    </submittedName>
</protein>
<dbReference type="SMART" id="SM00855">
    <property type="entry name" value="PGAM"/>
    <property type="match status" value="1"/>
</dbReference>
<dbReference type="EMBL" id="CANTUO010000002">
    <property type="protein sequence ID" value="CAI5758309.1"/>
    <property type="molecule type" value="Genomic_DNA"/>
</dbReference>
<dbReference type="OrthoDB" id="10261749at2759"/>
<dbReference type="CDD" id="cd07067">
    <property type="entry name" value="HP_PGM_like"/>
    <property type="match status" value="1"/>
</dbReference>
<dbReference type="AlphaFoldDB" id="A0A9W4TW92"/>
<dbReference type="PROSITE" id="PS00175">
    <property type="entry name" value="PG_MUTASE"/>
    <property type="match status" value="1"/>
</dbReference>
<dbReference type="InterPro" id="IPR013078">
    <property type="entry name" value="His_Pase_superF_clade-1"/>
</dbReference>
<dbReference type="InterPro" id="IPR029033">
    <property type="entry name" value="His_PPase_superfam"/>
</dbReference>
<feature type="compositionally biased region" description="Low complexity" evidence="1">
    <location>
        <begin position="296"/>
        <end position="310"/>
    </location>
</feature>
<feature type="region of interest" description="Disordered" evidence="1">
    <location>
        <begin position="287"/>
        <end position="312"/>
    </location>
</feature>
<dbReference type="PANTHER" id="PTHR46192">
    <property type="entry name" value="BROAD-RANGE ACID PHOSPHATASE DET1"/>
    <property type="match status" value="1"/>
</dbReference>
<reference evidence="2" key="1">
    <citation type="submission" date="2022-12" db="EMBL/GenBank/DDBJ databases">
        <authorList>
            <person name="Brejova B."/>
        </authorList>
    </citation>
    <scope>NUCLEOTIDE SEQUENCE</scope>
</reference>
<evidence type="ECO:0000313" key="3">
    <source>
        <dbReference type="Proteomes" id="UP001152885"/>
    </source>
</evidence>
<dbReference type="Pfam" id="PF00300">
    <property type="entry name" value="His_Phos_1"/>
    <property type="match status" value="1"/>
</dbReference>